<accession>A0A449AA24</accession>
<dbReference type="AlphaFoldDB" id="A0A449AA24"/>
<reference evidence="1 2" key="1">
    <citation type="submission" date="2019-01" db="EMBL/GenBank/DDBJ databases">
        <authorList>
            <consortium name="Pathogen Informatics"/>
        </authorList>
    </citation>
    <scope>NUCLEOTIDE SEQUENCE [LARGE SCALE GENOMIC DNA]</scope>
    <source>
        <strain evidence="1 2">NCTC10122</strain>
    </source>
</reference>
<dbReference type="SUPFAM" id="SSF51230">
    <property type="entry name" value="Single hybrid motif"/>
    <property type="match status" value="1"/>
</dbReference>
<dbReference type="InterPro" id="IPR011053">
    <property type="entry name" value="Single_hybrid_motif"/>
</dbReference>
<gene>
    <name evidence="1" type="ORF">NCTC10122_00725</name>
</gene>
<organism evidence="1 2">
    <name type="scientific">Mycoplasmopsis bovigenitalium</name>
    <dbReference type="NCBI Taxonomy" id="2112"/>
    <lineage>
        <taxon>Bacteria</taxon>
        <taxon>Bacillati</taxon>
        <taxon>Mycoplasmatota</taxon>
        <taxon>Mycoplasmoidales</taxon>
        <taxon>Metamycoplasmataceae</taxon>
        <taxon>Mycoplasmopsis</taxon>
    </lineage>
</organism>
<evidence type="ECO:0000313" key="1">
    <source>
        <dbReference type="EMBL" id="VEU61133.1"/>
    </source>
</evidence>
<evidence type="ECO:0000313" key="2">
    <source>
        <dbReference type="Proteomes" id="UP000290942"/>
    </source>
</evidence>
<dbReference type="Gene3D" id="2.40.50.100">
    <property type="match status" value="1"/>
</dbReference>
<dbReference type="RefSeq" id="WP_129687931.1">
    <property type="nucleotide sequence ID" value="NZ_LR214970.1"/>
</dbReference>
<dbReference type="InterPro" id="IPR033753">
    <property type="entry name" value="GCV_H/Fam206"/>
</dbReference>
<evidence type="ECO:0008006" key="3">
    <source>
        <dbReference type="Google" id="ProtNLM"/>
    </source>
</evidence>
<name>A0A449AA24_9BACT</name>
<dbReference type="CDD" id="cd06848">
    <property type="entry name" value="GCS_H"/>
    <property type="match status" value="1"/>
</dbReference>
<dbReference type="EMBL" id="LR214970">
    <property type="protein sequence ID" value="VEU61133.1"/>
    <property type="molecule type" value="Genomic_DNA"/>
</dbReference>
<protein>
    <recommendedName>
        <fullName evidence="3">Glycine cleavage system H protein</fullName>
    </recommendedName>
</protein>
<dbReference type="Proteomes" id="UP000290942">
    <property type="component" value="Chromosome"/>
</dbReference>
<proteinExistence type="predicted"/>
<dbReference type="Pfam" id="PF01597">
    <property type="entry name" value="GCV_H"/>
    <property type="match status" value="1"/>
</dbReference>
<sequence>MKKIVKYLIVEKLENKNQYYLRMTPEMQDDIGTVGHIQFRNTDKSMLKENDEFMAFEASKAILTLKMPFDAKVVEWNNAALAKPSLVSSHKDSENWIMIISDIDPEILANLEDF</sequence>